<feature type="transmembrane region" description="Helical" evidence="14">
    <location>
        <begin position="103"/>
        <end position="122"/>
    </location>
</feature>
<name>A0A3N4HK46_ASCIM</name>
<evidence type="ECO:0000313" key="16">
    <source>
        <dbReference type="Proteomes" id="UP000275078"/>
    </source>
</evidence>
<evidence type="ECO:0000256" key="7">
    <source>
        <dbReference type="ARBA" id="ARBA00022989"/>
    </source>
</evidence>
<keyword evidence="11 14" id="KW-0472">Membrane</keyword>
<feature type="transmembrane region" description="Helical" evidence="14">
    <location>
        <begin position="370"/>
        <end position="396"/>
    </location>
</feature>
<keyword evidence="5" id="KW-0521">NADP</keyword>
<dbReference type="InterPro" id="IPR001171">
    <property type="entry name" value="ERG24_DHCR-like"/>
</dbReference>
<dbReference type="OrthoDB" id="10262235at2759"/>
<feature type="transmembrane region" description="Helical" evidence="14">
    <location>
        <begin position="267"/>
        <end position="285"/>
    </location>
</feature>
<dbReference type="SMR" id="A0A3N4HK46"/>
<dbReference type="GO" id="GO:0050613">
    <property type="term" value="F:Delta14-sterol reductase activity"/>
    <property type="evidence" value="ECO:0007669"/>
    <property type="project" value="UniProtKB-ARBA"/>
</dbReference>
<evidence type="ECO:0000256" key="14">
    <source>
        <dbReference type="RuleBase" id="RU369120"/>
    </source>
</evidence>
<reference evidence="15 16" key="1">
    <citation type="journal article" date="2018" name="Nat. Ecol. Evol.">
        <title>Pezizomycetes genomes reveal the molecular basis of ectomycorrhizal truffle lifestyle.</title>
        <authorList>
            <person name="Murat C."/>
            <person name="Payen T."/>
            <person name="Noel B."/>
            <person name="Kuo A."/>
            <person name="Morin E."/>
            <person name="Chen J."/>
            <person name="Kohler A."/>
            <person name="Krizsan K."/>
            <person name="Balestrini R."/>
            <person name="Da Silva C."/>
            <person name="Montanini B."/>
            <person name="Hainaut M."/>
            <person name="Levati E."/>
            <person name="Barry K.W."/>
            <person name="Belfiori B."/>
            <person name="Cichocki N."/>
            <person name="Clum A."/>
            <person name="Dockter R.B."/>
            <person name="Fauchery L."/>
            <person name="Guy J."/>
            <person name="Iotti M."/>
            <person name="Le Tacon F."/>
            <person name="Lindquist E.A."/>
            <person name="Lipzen A."/>
            <person name="Malagnac F."/>
            <person name="Mello A."/>
            <person name="Molinier V."/>
            <person name="Miyauchi S."/>
            <person name="Poulain J."/>
            <person name="Riccioni C."/>
            <person name="Rubini A."/>
            <person name="Sitrit Y."/>
            <person name="Splivallo R."/>
            <person name="Traeger S."/>
            <person name="Wang M."/>
            <person name="Zifcakova L."/>
            <person name="Wipf D."/>
            <person name="Zambonelli A."/>
            <person name="Paolocci F."/>
            <person name="Nowrousian M."/>
            <person name="Ottonello S."/>
            <person name="Baldrian P."/>
            <person name="Spatafora J.W."/>
            <person name="Henrissat B."/>
            <person name="Nagy L.G."/>
            <person name="Aury J.M."/>
            <person name="Wincker P."/>
            <person name="Grigoriev I.V."/>
            <person name="Bonfante P."/>
            <person name="Martin F.M."/>
        </authorList>
    </citation>
    <scope>NUCLEOTIDE SEQUENCE [LARGE SCALE GENOMIC DNA]</scope>
    <source>
        <strain evidence="15 16">RN42</strain>
    </source>
</reference>
<evidence type="ECO:0000256" key="9">
    <source>
        <dbReference type="ARBA" id="ARBA00023011"/>
    </source>
</evidence>
<protein>
    <recommendedName>
        <fullName evidence="14">Delta(14)-sterol reductase</fullName>
    </recommendedName>
    <alternativeName>
        <fullName evidence="14">C-14 sterol reductase</fullName>
    </alternativeName>
    <alternativeName>
        <fullName evidence="14">Sterol C14-reductase</fullName>
    </alternativeName>
</protein>
<proteinExistence type="inferred from homology"/>
<dbReference type="Gene3D" id="1.20.120.1630">
    <property type="match status" value="1"/>
</dbReference>
<comment type="subcellular location">
    <subcellularLocation>
        <location evidence="1">Membrane</location>
        <topology evidence="1">Multi-pass membrane protein</topology>
    </subcellularLocation>
</comment>
<sequence length="430" mass="49126">MGGKDYEFGGPIGTGVLMLILPPISHYLHFLITPRGAPPPEFWSAPLETLKSVTPTFSSLFSLHATLAVAAYYLLLVALMYVLPAEIAEGVVLKDGSRLKYRCNAFTTFLVFFTFLGTMTVLEGPTWWFWSYLTDNFAQLQSASIVFSYAMSLWVYIRSYRPMPKGKEVILSPVGFKGNHIHDFWMGRELNPRIGEWLDIKQLHELRPGLMGWILFNLAWTVKQYNTHGFVSDSIVLVNLFETWYVVDALWNESKVLTTMDITTDGLGVMLLFGNAVWVPFMYCLQARYLASFPVHLGLLGIAGVLAVQFTGYAIFRGANNQKNAFRTNPADPAVSHLKFMTTKSGSKLLISGWWGVARHVNYFGDWIMAWSYCLTTGFNTPLTYFYVIYFGILLLHRDRRDEAKCREKYGKDWDRYCKVVKWRIIPGIY</sequence>
<keyword evidence="4 14" id="KW-0812">Transmembrane</keyword>
<feature type="transmembrane region" description="Helical" evidence="14">
    <location>
        <begin position="297"/>
        <end position="316"/>
    </location>
</feature>
<evidence type="ECO:0000256" key="11">
    <source>
        <dbReference type="ARBA" id="ARBA00023136"/>
    </source>
</evidence>
<keyword evidence="12 14" id="KW-1207">Sterol metabolism</keyword>
<keyword evidence="7 14" id="KW-1133">Transmembrane helix</keyword>
<evidence type="ECO:0000256" key="4">
    <source>
        <dbReference type="ARBA" id="ARBA00022692"/>
    </source>
</evidence>
<dbReference type="GO" id="GO:0005789">
    <property type="term" value="C:endoplasmic reticulum membrane"/>
    <property type="evidence" value="ECO:0007669"/>
    <property type="project" value="TreeGrafter"/>
</dbReference>
<dbReference type="GO" id="GO:0006696">
    <property type="term" value="P:ergosterol biosynthetic process"/>
    <property type="evidence" value="ECO:0007669"/>
    <property type="project" value="TreeGrafter"/>
</dbReference>
<dbReference type="STRING" id="1160509.A0A3N4HK46"/>
<dbReference type="PROSITE" id="PS01018">
    <property type="entry name" value="STEROL_REDUCT_2"/>
    <property type="match status" value="1"/>
</dbReference>
<evidence type="ECO:0000256" key="3">
    <source>
        <dbReference type="ARBA" id="ARBA00022516"/>
    </source>
</evidence>
<keyword evidence="9 14" id="KW-0756">Sterol biosynthesis</keyword>
<keyword evidence="10 14" id="KW-0443">Lipid metabolism</keyword>
<dbReference type="AlphaFoldDB" id="A0A3N4HK46"/>
<feature type="transmembrane region" description="Helical" evidence="14">
    <location>
        <begin position="61"/>
        <end position="83"/>
    </location>
</feature>
<dbReference type="FunFam" id="1.20.120.1630:FF:000008">
    <property type="entry name" value="C-14 sterol reductase"/>
    <property type="match status" value="1"/>
</dbReference>
<accession>A0A3N4HK46</accession>
<keyword evidence="3 14" id="KW-0444">Lipid biosynthesis</keyword>
<feature type="transmembrane region" description="Helical" evidence="14">
    <location>
        <begin position="137"/>
        <end position="157"/>
    </location>
</feature>
<dbReference type="PANTHER" id="PTHR21257">
    <property type="entry name" value="DELTA(14)-STEROL REDUCTASE"/>
    <property type="match status" value="1"/>
</dbReference>
<evidence type="ECO:0000256" key="5">
    <source>
        <dbReference type="ARBA" id="ARBA00022857"/>
    </source>
</evidence>
<evidence type="ECO:0000256" key="10">
    <source>
        <dbReference type="ARBA" id="ARBA00023098"/>
    </source>
</evidence>
<keyword evidence="6 14" id="KW-0752">Steroid biosynthesis</keyword>
<evidence type="ECO:0000313" key="15">
    <source>
        <dbReference type="EMBL" id="RPA74245.1"/>
    </source>
</evidence>
<gene>
    <name evidence="15" type="ORF">BJ508DRAFT_366357</name>
</gene>
<feature type="transmembrane region" description="Helical" evidence="14">
    <location>
        <begin position="12"/>
        <end position="32"/>
    </location>
</feature>
<evidence type="ECO:0000256" key="2">
    <source>
        <dbReference type="ARBA" id="ARBA00005402"/>
    </source>
</evidence>
<evidence type="ECO:0000256" key="8">
    <source>
        <dbReference type="ARBA" id="ARBA00023002"/>
    </source>
</evidence>
<dbReference type="PROSITE" id="PS01017">
    <property type="entry name" value="STEROL_REDUCT_1"/>
    <property type="match status" value="1"/>
</dbReference>
<dbReference type="EMBL" id="ML119796">
    <property type="protein sequence ID" value="RPA74245.1"/>
    <property type="molecule type" value="Genomic_DNA"/>
</dbReference>
<keyword evidence="13 14" id="KW-0753">Steroid metabolism</keyword>
<comment type="similarity">
    <text evidence="2 14">Belongs to the ERG4/ERG24 family.</text>
</comment>
<dbReference type="Pfam" id="PF01222">
    <property type="entry name" value="ERG4_ERG24"/>
    <property type="match status" value="1"/>
</dbReference>
<evidence type="ECO:0000256" key="6">
    <source>
        <dbReference type="ARBA" id="ARBA00022955"/>
    </source>
</evidence>
<dbReference type="Proteomes" id="UP000275078">
    <property type="component" value="Unassembled WGS sequence"/>
</dbReference>
<keyword evidence="8 14" id="KW-0560">Oxidoreductase</keyword>
<evidence type="ECO:0000256" key="12">
    <source>
        <dbReference type="ARBA" id="ARBA00023166"/>
    </source>
</evidence>
<dbReference type="InterPro" id="IPR018083">
    <property type="entry name" value="Sterol_reductase_CS"/>
</dbReference>
<evidence type="ECO:0000256" key="1">
    <source>
        <dbReference type="ARBA" id="ARBA00004141"/>
    </source>
</evidence>
<evidence type="ECO:0000256" key="13">
    <source>
        <dbReference type="ARBA" id="ARBA00023221"/>
    </source>
</evidence>
<keyword evidence="16" id="KW-1185">Reference proteome</keyword>
<organism evidence="15 16">
    <name type="scientific">Ascobolus immersus RN42</name>
    <dbReference type="NCBI Taxonomy" id="1160509"/>
    <lineage>
        <taxon>Eukaryota</taxon>
        <taxon>Fungi</taxon>
        <taxon>Dikarya</taxon>
        <taxon>Ascomycota</taxon>
        <taxon>Pezizomycotina</taxon>
        <taxon>Pezizomycetes</taxon>
        <taxon>Pezizales</taxon>
        <taxon>Ascobolaceae</taxon>
        <taxon>Ascobolus</taxon>
    </lineage>
</organism>
<dbReference type="PANTHER" id="PTHR21257:SF52">
    <property type="entry name" value="DELTA(14)-STEROL REDUCTASE TM7SF2"/>
    <property type="match status" value="1"/>
</dbReference>